<keyword evidence="6 13" id="KW-0732">Signal</keyword>
<evidence type="ECO:0000256" key="13">
    <source>
        <dbReference type="RuleBase" id="RU361263"/>
    </source>
</evidence>
<evidence type="ECO:0000256" key="4">
    <source>
        <dbReference type="ARBA" id="ARBA00022487"/>
    </source>
</evidence>
<feature type="disulfide bond" evidence="12">
    <location>
        <begin position="57"/>
        <end position="135"/>
    </location>
</feature>
<feature type="active site" description="Proton donor/acceptor" evidence="11">
    <location>
        <position position="214"/>
    </location>
</feature>
<feature type="active site" evidence="11">
    <location>
        <position position="201"/>
    </location>
</feature>
<dbReference type="PROSITE" id="PS00931">
    <property type="entry name" value="CUTINASE_2"/>
    <property type="match status" value="1"/>
</dbReference>
<comment type="caution">
    <text evidence="14">The sequence shown here is derived from an EMBL/GenBank/DDBJ whole genome shotgun (WGS) entry which is preliminary data.</text>
</comment>
<keyword evidence="15" id="KW-1185">Reference proteome</keyword>
<reference evidence="14" key="1">
    <citation type="submission" date="2023-06" db="EMBL/GenBank/DDBJ databases">
        <title>Genome-scale phylogeny and comparative genomics of the fungal order Sordariales.</title>
        <authorList>
            <consortium name="Lawrence Berkeley National Laboratory"/>
            <person name="Hensen N."/>
            <person name="Bonometti L."/>
            <person name="Westerberg I."/>
            <person name="Brannstrom I.O."/>
            <person name="Guillou S."/>
            <person name="Cros-Aarteil S."/>
            <person name="Calhoun S."/>
            <person name="Haridas S."/>
            <person name="Kuo A."/>
            <person name="Mondo S."/>
            <person name="Pangilinan J."/>
            <person name="Riley R."/>
            <person name="Labutti K."/>
            <person name="Andreopoulos B."/>
            <person name="Lipzen A."/>
            <person name="Chen C."/>
            <person name="Yanf M."/>
            <person name="Daum C."/>
            <person name="Ng V."/>
            <person name="Clum A."/>
            <person name="Steindorff A."/>
            <person name="Ohm R."/>
            <person name="Martin F."/>
            <person name="Silar P."/>
            <person name="Natvig D."/>
            <person name="Lalanne C."/>
            <person name="Gautier V."/>
            <person name="Ament-Velasquez S.L."/>
            <person name="Kruys A."/>
            <person name="Hutchinson M.I."/>
            <person name="Powell A.J."/>
            <person name="Barry K."/>
            <person name="Miller A.N."/>
            <person name="Grigoriev I.V."/>
            <person name="Debuchy R."/>
            <person name="Gladieux P."/>
            <person name="Thoren M.H."/>
            <person name="Johannesson H."/>
        </authorList>
    </citation>
    <scope>NUCLEOTIDE SEQUENCE</scope>
    <source>
        <strain evidence="14">CBS 540.89</strain>
    </source>
</reference>
<evidence type="ECO:0000256" key="3">
    <source>
        <dbReference type="ARBA" id="ARBA00013095"/>
    </source>
</evidence>
<dbReference type="EMBL" id="JAUKTV010000010">
    <property type="protein sequence ID" value="KAK0726176.1"/>
    <property type="molecule type" value="Genomic_DNA"/>
</dbReference>
<evidence type="ECO:0000256" key="12">
    <source>
        <dbReference type="PIRSR" id="PIRSR611150-2"/>
    </source>
</evidence>
<protein>
    <recommendedName>
        <fullName evidence="3 13">Cutinase</fullName>
        <ecNumber evidence="3 13">3.1.1.74</ecNumber>
    </recommendedName>
</protein>
<dbReference type="InterPro" id="IPR011150">
    <property type="entry name" value="Cutinase_monf"/>
</dbReference>
<dbReference type="PANTHER" id="PTHR48250">
    <property type="entry name" value="CUTINASE 2-RELATED"/>
    <property type="match status" value="1"/>
</dbReference>
<dbReference type="Pfam" id="PF01083">
    <property type="entry name" value="Cutinase"/>
    <property type="match status" value="1"/>
</dbReference>
<evidence type="ECO:0000256" key="2">
    <source>
        <dbReference type="ARBA" id="ARBA00007534"/>
    </source>
</evidence>
<evidence type="ECO:0000256" key="10">
    <source>
        <dbReference type="ARBA" id="ARBA00034045"/>
    </source>
</evidence>
<dbReference type="FunFam" id="3.40.50.1820:FF:000235">
    <property type="entry name" value="Cutinase 1"/>
    <property type="match status" value="1"/>
</dbReference>
<dbReference type="PROSITE" id="PS00155">
    <property type="entry name" value="CUTINASE_1"/>
    <property type="match status" value="1"/>
</dbReference>
<gene>
    <name evidence="14" type="ORF">B0T21DRAFT_385500</name>
</gene>
<proteinExistence type="inferred from homology"/>
<evidence type="ECO:0000256" key="8">
    <source>
        <dbReference type="ARBA" id="ARBA00023026"/>
    </source>
</evidence>
<organism evidence="14 15">
    <name type="scientific">Apiosordaria backusii</name>
    <dbReference type="NCBI Taxonomy" id="314023"/>
    <lineage>
        <taxon>Eukaryota</taxon>
        <taxon>Fungi</taxon>
        <taxon>Dikarya</taxon>
        <taxon>Ascomycota</taxon>
        <taxon>Pezizomycotina</taxon>
        <taxon>Sordariomycetes</taxon>
        <taxon>Sordariomycetidae</taxon>
        <taxon>Sordariales</taxon>
        <taxon>Lasiosphaeriaceae</taxon>
        <taxon>Apiosordaria</taxon>
    </lineage>
</organism>
<dbReference type="PRINTS" id="PR00129">
    <property type="entry name" value="CUTINASE"/>
</dbReference>
<dbReference type="InterPro" id="IPR000675">
    <property type="entry name" value="Cutinase/axe"/>
</dbReference>
<dbReference type="Gene3D" id="3.40.50.1820">
    <property type="entry name" value="alpha/beta hydrolase"/>
    <property type="match status" value="1"/>
</dbReference>
<feature type="active site" description="Nucleophile" evidence="11">
    <location>
        <position position="146"/>
    </location>
</feature>
<dbReference type="InterPro" id="IPR029058">
    <property type="entry name" value="AB_hydrolase_fold"/>
</dbReference>
<evidence type="ECO:0000256" key="9">
    <source>
        <dbReference type="ARBA" id="ARBA00023157"/>
    </source>
</evidence>
<comment type="function">
    <text evidence="13">Catalyzes the hydrolysis of complex carboxylic polyesters found in the cell wall of plants. Degrades cutin, a macromolecule that forms the structure of the plant cuticle.</text>
</comment>
<dbReference type="EC" id="3.1.1.74" evidence="3 13"/>
<keyword evidence="7 13" id="KW-0378">Hydrolase</keyword>
<evidence type="ECO:0000256" key="6">
    <source>
        <dbReference type="ARBA" id="ARBA00022729"/>
    </source>
</evidence>
<comment type="similarity">
    <text evidence="2 13">Belongs to the cutinase family.</text>
</comment>
<evidence type="ECO:0000256" key="1">
    <source>
        <dbReference type="ARBA" id="ARBA00004613"/>
    </source>
</evidence>
<evidence type="ECO:0000313" key="15">
    <source>
        <dbReference type="Proteomes" id="UP001172159"/>
    </source>
</evidence>
<dbReference type="PANTHER" id="PTHR48250:SF3">
    <property type="entry name" value="CUTINASE 1-RELATED"/>
    <property type="match status" value="1"/>
</dbReference>
<dbReference type="SUPFAM" id="SSF53474">
    <property type="entry name" value="alpha/beta-Hydrolases"/>
    <property type="match status" value="1"/>
</dbReference>
<dbReference type="InterPro" id="IPR043579">
    <property type="entry name" value="CUTINASE_2"/>
</dbReference>
<evidence type="ECO:0000256" key="7">
    <source>
        <dbReference type="ARBA" id="ARBA00022801"/>
    </source>
</evidence>
<dbReference type="SMART" id="SM01110">
    <property type="entry name" value="Cutinase"/>
    <property type="match status" value="1"/>
</dbReference>
<accession>A0AA40B1X8</accession>
<sequence>MRFLTTIVTLAGLVTALPSRIEEIRSLALLEGLSKKQALVTRQSSETRNELQTGGTCPPVIFIYARGSTEGGNLGSLGPLIADVLEANYGGNNVWIQGVGGAYKANLLDNLLPDGTTAAAITEMKNLFTLASSRCPSAKIVAGGYSQGAALTAAAIRDSTAAIREKIKGVVLFGYTKNQQNNGGIPNYPSNRLVVYCESGDLVCTGSLIVTPAHGTYQDEARDQAPKFLISRINAS</sequence>
<comment type="catalytic activity">
    <reaction evidence="10 13">
        <text>cutin + H2O = cutin monomers.</text>
        <dbReference type="EC" id="3.1.1.74"/>
    </reaction>
</comment>
<keyword evidence="8" id="KW-0843">Virulence</keyword>
<keyword evidence="9 12" id="KW-1015">Disulfide bond</keyword>
<evidence type="ECO:0000256" key="11">
    <source>
        <dbReference type="PIRSR" id="PIRSR611150-1"/>
    </source>
</evidence>
<feature type="disulfide bond" evidence="12">
    <location>
        <begin position="197"/>
        <end position="204"/>
    </location>
</feature>
<keyword evidence="4 13" id="KW-0719">Serine esterase</keyword>
<dbReference type="InterPro" id="IPR043580">
    <property type="entry name" value="CUTINASE_1"/>
</dbReference>
<name>A0AA40B1X8_9PEZI</name>
<feature type="signal peptide" evidence="13">
    <location>
        <begin position="1"/>
        <end position="16"/>
    </location>
</feature>
<feature type="chain" id="PRO_5041483880" description="Cutinase" evidence="13">
    <location>
        <begin position="17"/>
        <end position="236"/>
    </location>
</feature>
<comment type="subcellular location">
    <subcellularLocation>
        <location evidence="1 13">Secreted</location>
    </subcellularLocation>
</comment>
<dbReference type="Proteomes" id="UP001172159">
    <property type="component" value="Unassembled WGS sequence"/>
</dbReference>
<dbReference type="AlphaFoldDB" id="A0AA40B1X8"/>
<dbReference type="GO" id="GO:0050525">
    <property type="term" value="F:cutinase activity"/>
    <property type="evidence" value="ECO:0007669"/>
    <property type="project" value="UniProtKB-UniRule"/>
</dbReference>
<evidence type="ECO:0000256" key="5">
    <source>
        <dbReference type="ARBA" id="ARBA00022525"/>
    </source>
</evidence>
<evidence type="ECO:0000313" key="14">
    <source>
        <dbReference type="EMBL" id="KAK0726176.1"/>
    </source>
</evidence>
<keyword evidence="5 13" id="KW-0964">Secreted</keyword>
<dbReference type="GO" id="GO:0005576">
    <property type="term" value="C:extracellular region"/>
    <property type="evidence" value="ECO:0007669"/>
    <property type="project" value="UniProtKB-SubCell"/>
</dbReference>
<dbReference type="GO" id="GO:0016052">
    <property type="term" value="P:carbohydrate catabolic process"/>
    <property type="evidence" value="ECO:0007669"/>
    <property type="project" value="TreeGrafter"/>
</dbReference>